<dbReference type="SUPFAM" id="SSF55120">
    <property type="entry name" value="Pseudouridine synthase"/>
    <property type="match status" value="1"/>
</dbReference>
<accession>A0ABM5XSV9</accession>
<evidence type="ECO:0000256" key="2">
    <source>
        <dbReference type="ARBA" id="ARBA00022552"/>
    </source>
</evidence>
<dbReference type="InterPro" id="IPR042092">
    <property type="entry name" value="PsdUridine_s_RsuA/RluB/E/F_cat"/>
</dbReference>
<dbReference type="EC" id="5.4.99.-" evidence="4"/>
<dbReference type="Gene3D" id="3.30.70.1560">
    <property type="entry name" value="Alpha-L RNA-binding motif"/>
    <property type="match status" value="1"/>
</dbReference>
<dbReference type="Proteomes" id="UP000057088">
    <property type="component" value="Chromosome 2"/>
</dbReference>
<sequence length="264" mass="29539">MFVNPVFGRANDSLKSTARKLSNTTHSHFCKVLNMSSRSPRASSPSSRPTGKSHFKQAKRPGSARPNKPASSVRSRTDKPRVSPQERKVVIFNKPFDTLSQFTDGDGRKTLADFIPVKDVYAAGRLDRDSEGLMVLTNDGILQAKLTQPQSKSPKTYWVQVEGAPQEADLDKLRNGVELKDGPTLPAIVEIMPEPEVWERNPPVRFRAAIPTTWLAITIIEGRNRQVRRMTANIGFPTLRLIRYSMGDIVLGDLQPGEWKHIEI</sequence>
<keyword evidence="3 4" id="KW-0413">Isomerase</keyword>
<evidence type="ECO:0000256" key="3">
    <source>
        <dbReference type="ARBA" id="ARBA00023235"/>
    </source>
</evidence>
<reference evidence="8" key="1">
    <citation type="submission" date="2015-12" db="EMBL/GenBank/DDBJ databases">
        <title>FDA dAtabase for Regulatory Grade micrObial Sequences (FDA-ARGOS): Supporting development and validation of Infectious Disease Dx tests.</title>
        <authorList>
            <person name="Hoffmann M."/>
            <person name="Allard M."/>
            <person name="Evans P."/>
            <person name="Brown E."/>
            <person name="Tallon L.J."/>
            <person name="Sadzewicz L."/>
            <person name="Sengamalay N."/>
            <person name="Ott S."/>
            <person name="Godinez A."/>
            <person name="Nagaraj S."/>
            <person name="Vyas G."/>
            <person name="Aluvathingal J."/>
            <person name="Nadendla S."/>
            <person name="Geyer C."/>
            <person name="Sichtig H."/>
        </authorList>
    </citation>
    <scope>NUCLEOTIDE SEQUENCE [LARGE SCALE GENOMIC DNA]</scope>
    <source>
        <strain evidence="8">ATCC 33809</strain>
    </source>
</reference>
<dbReference type="Pfam" id="PF00849">
    <property type="entry name" value="PseudoU_synth_2"/>
    <property type="match status" value="1"/>
</dbReference>
<keyword evidence="2" id="KW-0698">rRNA processing</keyword>
<dbReference type="InterPro" id="IPR020094">
    <property type="entry name" value="TruA/RsuA/RluB/E/F_N"/>
</dbReference>
<evidence type="ECO:0000256" key="1">
    <source>
        <dbReference type="ARBA" id="ARBA00008348"/>
    </source>
</evidence>
<dbReference type="PROSITE" id="PS01149">
    <property type="entry name" value="PSI_RSU"/>
    <property type="match status" value="1"/>
</dbReference>
<evidence type="ECO:0000259" key="6">
    <source>
        <dbReference type="Pfam" id="PF00849"/>
    </source>
</evidence>
<gene>
    <name evidence="7" type="ORF">AL536_12030</name>
</gene>
<evidence type="ECO:0000313" key="8">
    <source>
        <dbReference type="Proteomes" id="UP000057088"/>
    </source>
</evidence>
<dbReference type="Gene3D" id="3.30.70.580">
    <property type="entry name" value="Pseudouridine synthase I, catalytic domain, N-terminal subdomain"/>
    <property type="match status" value="1"/>
</dbReference>
<dbReference type="InterPro" id="IPR050343">
    <property type="entry name" value="RsuA_PseudoU_synthase"/>
</dbReference>
<feature type="compositionally biased region" description="Basic and acidic residues" evidence="5">
    <location>
        <begin position="75"/>
        <end position="88"/>
    </location>
</feature>
<dbReference type="InterPro" id="IPR006145">
    <property type="entry name" value="PsdUridine_synth_RsuA/RluA"/>
</dbReference>
<proteinExistence type="inferred from homology"/>
<feature type="domain" description="Pseudouridine synthase RsuA/RluA-like" evidence="6">
    <location>
        <begin position="89"/>
        <end position="232"/>
    </location>
</feature>
<evidence type="ECO:0000256" key="4">
    <source>
        <dbReference type="RuleBase" id="RU003887"/>
    </source>
</evidence>
<name>A0ABM5XSV9_VIBFL</name>
<dbReference type="NCBIfam" id="TIGR00093">
    <property type="entry name" value="pseudouridine synthase"/>
    <property type="match status" value="1"/>
</dbReference>
<feature type="compositionally biased region" description="Low complexity" evidence="5">
    <location>
        <begin position="36"/>
        <end position="49"/>
    </location>
</feature>
<dbReference type="EMBL" id="CP014035">
    <property type="protein sequence ID" value="AMF96124.2"/>
    <property type="molecule type" value="Genomic_DNA"/>
</dbReference>
<dbReference type="InterPro" id="IPR018496">
    <property type="entry name" value="PsdUridine_synth_RsuA/RluB_CS"/>
</dbReference>
<dbReference type="PANTHER" id="PTHR47683">
    <property type="entry name" value="PSEUDOURIDINE SYNTHASE FAMILY PROTEIN-RELATED"/>
    <property type="match status" value="1"/>
</dbReference>
<protein>
    <recommendedName>
        <fullName evidence="4">Pseudouridine synthase</fullName>
        <ecNumber evidence="4">5.4.99.-</ecNumber>
    </recommendedName>
</protein>
<feature type="region of interest" description="Disordered" evidence="5">
    <location>
        <begin position="32"/>
        <end position="88"/>
    </location>
</feature>
<dbReference type="InterPro" id="IPR020103">
    <property type="entry name" value="PsdUridine_synth_cat_dom_sf"/>
</dbReference>
<evidence type="ECO:0000313" key="7">
    <source>
        <dbReference type="EMBL" id="AMF96124.2"/>
    </source>
</evidence>
<dbReference type="PANTHER" id="PTHR47683:SF2">
    <property type="entry name" value="RNA-BINDING S4 DOMAIN-CONTAINING PROTEIN"/>
    <property type="match status" value="1"/>
</dbReference>
<organism evidence="7 8">
    <name type="scientific">Vibrio fluvialis</name>
    <dbReference type="NCBI Taxonomy" id="676"/>
    <lineage>
        <taxon>Bacteria</taxon>
        <taxon>Pseudomonadati</taxon>
        <taxon>Pseudomonadota</taxon>
        <taxon>Gammaproteobacteria</taxon>
        <taxon>Vibrionales</taxon>
        <taxon>Vibrionaceae</taxon>
        <taxon>Vibrio</taxon>
    </lineage>
</organism>
<keyword evidence="8" id="KW-1185">Reference proteome</keyword>
<evidence type="ECO:0000256" key="5">
    <source>
        <dbReference type="SAM" id="MobiDB-lite"/>
    </source>
</evidence>
<dbReference type="InterPro" id="IPR000748">
    <property type="entry name" value="PsdUridine_synth_RsuA/RluB/E/F"/>
</dbReference>
<comment type="similarity">
    <text evidence="1 4">Belongs to the pseudouridine synthase RsuA family.</text>
</comment>